<gene>
    <name evidence="1" type="ORF">BEWA_030320</name>
</gene>
<dbReference type="OrthoDB" id="337840at2759"/>
<dbReference type="KEGG" id="beq:BEWA_030320"/>
<accession>L0AZ51</accession>
<dbReference type="GeneID" id="15807054"/>
<dbReference type="eggNOG" id="ENOG502S9FV">
    <property type="taxonomic scope" value="Eukaryota"/>
</dbReference>
<dbReference type="VEuPathDB" id="PiroplasmaDB:BEWA_030320"/>
<evidence type="ECO:0000313" key="2">
    <source>
        <dbReference type="Proteomes" id="UP000031512"/>
    </source>
</evidence>
<sequence length="335" mass="36369">MEGYVSGLAADLLERTHRYLAAANLGSFILPLPFSDENVLDTKGLIVKVLSNVSSVTKDKLQSIVVELSGRRKKDHSSFSKAYDSTFERVSKRDVRRTSAAIGNLKANLRNFGRTGTGSGMANGNSMNELQGIHSAEEVAGKLIETIQGLTDATIVGFILIIGAKKQNAGDTDVPLIPMAGGIVELLDPEEHCIRAVWCDPSLPSHVEADFVKILILRIIGHAFDYGYPGSSTPQKFKHVSISNTLGIMFPKSCYSFLINGLKFGKHFETGASGGSHEDSVSNPCRCFKLANLCDSQLFWGISESRLRNTFNNVKSQVPTMPSQETLKAIQCLSA</sequence>
<proteinExistence type="predicted"/>
<dbReference type="AlphaFoldDB" id="L0AZ51"/>
<evidence type="ECO:0000313" key="1">
    <source>
        <dbReference type="EMBL" id="AFZ80179.1"/>
    </source>
</evidence>
<organism evidence="1 2">
    <name type="scientific">Theileria equi strain WA</name>
    <dbReference type="NCBI Taxonomy" id="1537102"/>
    <lineage>
        <taxon>Eukaryota</taxon>
        <taxon>Sar</taxon>
        <taxon>Alveolata</taxon>
        <taxon>Apicomplexa</taxon>
        <taxon>Aconoidasida</taxon>
        <taxon>Piroplasmida</taxon>
        <taxon>Theileriidae</taxon>
        <taxon>Theileria</taxon>
    </lineage>
</organism>
<dbReference type="Proteomes" id="UP000031512">
    <property type="component" value="Chromosome 1"/>
</dbReference>
<protein>
    <submittedName>
        <fullName evidence="1">Uncharacterized protein</fullName>
    </submittedName>
</protein>
<reference evidence="1 2" key="1">
    <citation type="journal article" date="2012" name="BMC Genomics">
        <title>Comparative genomic analysis and phylogenetic position of Theileria equi.</title>
        <authorList>
            <person name="Kappmeyer L.S."/>
            <person name="Thiagarajan M."/>
            <person name="Herndon D.R."/>
            <person name="Ramsay J.D."/>
            <person name="Caler E."/>
            <person name="Djikeng A."/>
            <person name="Gillespie J.J."/>
            <person name="Lau A.O."/>
            <person name="Roalson E.H."/>
            <person name="Silva J.C."/>
            <person name="Silva M.G."/>
            <person name="Suarez C.E."/>
            <person name="Ueti M.W."/>
            <person name="Nene V.M."/>
            <person name="Mealey R.H."/>
            <person name="Knowles D.P."/>
            <person name="Brayton K.A."/>
        </authorList>
    </citation>
    <scope>NUCLEOTIDE SEQUENCE [LARGE SCALE GENOMIC DNA]</scope>
    <source>
        <strain evidence="1 2">WA</strain>
    </source>
</reference>
<name>L0AZ51_THEEQ</name>
<dbReference type="EMBL" id="CP001669">
    <property type="protein sequence ID" value="AFZ80179.1"/>
    <property type="molecule type" value="Genomic_DNA"/>
</dbReference>
<dbReference type="RefSeq" id="XP_004829845.1">
    <property type="nucleotide sequence ID" value="XM_004829788.1"/>
</dbReference>
<keyword evidence="2" id="KW-1185">Reference proteome</keyword>